<keyword evidence="4" id="KW-1185">Reference proteome</keyword>
<name>A0A5C8ZUV8_9GAMM</name>
<comment type="caution">
    <text evidence="3">The sequence shown here is derived from an EMBL/GenBank/DDBJ whole genome shotgun (WGS) entry which is preliminary data.</text>
</comment>
<dbReference type="Pfam" id="PF13511">
    <property type="entry name" value="DUF4124"/>
    <property type="match status" value="1"/>
</dbReference>
<evidence type="ECO:0000313" key="3">
    <source>
        <dbReference type="EMBL" id="TXS91370.1"/>
    </source>
</evidence>
<feature type="signal peptide" evidence="1">
    <location>
        <begin position="1"/>
        <end position="24"/>
    </location>
</feature>
<feature type="domain" description="DUF4124" evidence="2">
    <location>
        <begin position="23"/>
        <end position="60"/>
    </location>
</feature>
<organism evidence="3 4">
    <name type="scientific">Parahaliea maris</name>
    <dbReference type="NCBI Taxonomy" id="2716870"/>
    <lineage>
        <taxon>Bacteria</taxon>
        <taxon>Pseudomonadati</taxon>
        <taxon>Pseudomonadota</taxon>
        <taxon>Gammaproteobacteria</taxon>
        <taxon>Cellvibrionales</taxon>
        <taxon>Halieaceae</taxon>
        <taxon>Parahaliea</taxon>
    </lineage>
</organism>
<dbReference type="Proteomes" id="UP000321039">
    <property type="component" value="Unassembled WGS sequence"/>
</dbReference>
<accession>A0A5C8ZUV8</accession>
<reference evidence="3 4" key="1">
    <citation type="submission" date="2019-08" db="EMBL/GenBank/DDBJ databases">
        <title>Parahaliea maris sp. nov., isolated from the surface seawater.</title>
        <authorList>
            <person name="Liu Y."/>
        </authorList>
    </citation>
    <scope>NUCLEOTIDE SEQUENCE [LARGE SCALE GENOMIC DNA]</scope>
    <source>
        <strain evidence="3 4">HSLHS9</strain>
    </source>
</reference>
<proteinExistence type="predicted"/>
<sequence length="154" mass="17333">MRIKSVQRCSTWVTSIFLISLSTATTGAETTYYRWLDDRGNPVHSDRPPPKGVDYEVLRTGGKFKRVVSAEEGVVPATLEPSVSNSFEAAPIKIEDQIKKNPEVCDRARENLTAVESFEEVHMKDDQGNDKILSEDEKAAQRELALKQIRLHCN</sequence>
<dbReference type="AlphaFoldDB" id="A0A5C8ZUV8"/>
<gene>
    <name evidence="3" type="ORF">FV139_16740</name>
</gene>
<keyword evidence="1" id="KW-0732">Signal</keyword>
<evidence type="ECO:0000256" key="1">
    <source>
        <dbReference type="SAM" id="SignalP"/>
    </source>
</evidence>
<feature type="chain" id="PRO_5023070439" evidence="1">
    <location>
        <begin position="25"/>
        <end position="154"/>
    </location>
</feature>
<dbReference type="InterPro" id="IPR025392">
    <property type="entry name" value="DUF4124"/>
</dbReference>
<dbReference type="EMBL" id="VRZA01000006">
    <property type="protein sequence ID" value="TXS91370.1"/>
    <property type="molecule type" value="Genomic_DNA"/>
</dbReference>
<evidence type="ECO:0000313" key="4">
    <source>
        <dbReference type="Proteomes" id="UP000321039"/>
    </source>
</evidence>
<protein>
    <submittedName>
        <fullName evidence="3">DUF4124 domain-containing protein</fullName>
    </submittedName>
</protein>
<evidence type="ECO:0000259" key="2">
    <source>
        <dbReference type="Pfam" id="PF13511"/>
    </source>
</evidence>